<sequence>YILNLNSRGFAPWLCKIVNIVDKLLAIYSRILVGKNWPKRFVSYMNKLKMAFN</sequence>
<evidence type="ECO:0000313" key="1">
    <source>
        <dbReference type="EMBL" id="OCK72649.1"/>
    </source>
</evidence>
<proteinExistence type="predicted"/>
<dbReference type="Proteomes" id="UP000250266">
    <property type="component" value="Unassembled WGS sequence"/>
</dbReference>
<evidence type="ECO:0000313" key="2">
    <source>
        <dbReference type="Proteomes" id="UP000250266"/>
    </source>
</evidence>
<keyword evidence="2" id="KW-1185">Reference proteome</keyword>
<feature type="non-terminal residue" evidence="1">
    <location>
        <position position="1"/>
    </location>
</feature>
<organism evidence="1 2">
    <name type="scientific">Lepidopterella palustris CBS 459.81</name>
    <dbReference type="NCBI Taxonomy" id="1314670"/>
    <lineage>
        <taxon>Eukaryota</taxon>
        <taxon>Fungi</taxon>
        <taxon>Dikarya</taxon>
        <taxon>Ascomycota</taxon>
        <taxon>Pezizomycotina</taxon>
        <taxon>Dothideomycetes</taxon>
        <taxon>Pleosporomycetidae</taxon>
        <taxon>Mytilinidiales</taxon>
        <taxon>Argynnaceae</taxon>
        <taxon>Lepidopterella</taxon>
    </lineage>
</organism>
<reference evidence="1 2" key="1">
    <citation type="journal article" date="2016" name="Nat. Commun.">
        <title>Ectomycorrhizal ecology is imprinted in the genome of the dominant symbiotic fungus Cenococcum geophilum.</title>
        <authorList>
            <consortium name="DOE Joint Genome Institute"/>
            <person name="Peter M."/>
            <person name="Kohler A."/>
            <person name="Ohm R.A."/>
            <person name="Kuo A."/>
            <person name="Krutzmann J."/>
            <person name="Morin E."/>
            <person name="Arend M."/>
            <person name="Barry K.W."/>
            <person name="Binder M."/>
            <person name="Choi C."/>
            <person name="Clum A."/>
            <person name="Copeland A."/>
            <person name="Grisel N."/>
            <person name="Haridas S."/>
            <person name="Kipfer T."/>
            <person name="LaButti K."/>
            <person name="Lindquist E."/>
            <person name="Lipzen A."/>
            <person name="Maire R."/>
            <person name="Meier B."/>
            <person name="Mihaltcheva S."/>
            <person name="Molinier V."/>
            <person name="Murat C."/>
            <person name="Poggeler S."/>
            <person name="Quandt C.A."/>
            <person name="Sperisen C."/>
            <person name="Tritt A."/>
            <person name="Tisserant E."/>
            <person name="Crous P.W."/>
            <person name="Henrissat B."/>
            <person name="Nehls U."/>
            <person name="Egli S."/>
            <person name="Spatafora J.W."/>
            <person name="Grigoriev I.V."/>
            <person name="Martin F.M."/>
        </authorList>
    </citation>
    <scope>NUCLEOTIDE SEQUENCE [LARGE SCALE GENOMIC DNA]</scope>
    <source>
        <strain evidence="1 2">CBS 459.81</strain>
    </source>
</reference>
<dbReference type="AlphaFoldDB" id="A0A8E2J8F0"/>
<name>A0A8E2J8F0_9PEZI</name>
<protein>
    <submittedName>
        <fullName evidence="1">Uncharacterized protein</fullName>
    </submittedName>
</protein>
<accession>A0A8E2J8F0</accession>
<gene>
    <name evidence="1" type="ORF">K432DRAFT_316088</name>
</gene>
<dbReference type="EMBL" id="KV747884">
    <property type="protein sequence ID" value="OCK72649.1"/>
    <property type="molecule type" value="Genomic_DNA"/>
</dbReference>